<dbReference type="EMBL" id="WQKZ01000015">
    <property type="protein sequence ID" value="MVN79309.1"/>
    <property type="molecule type" value="Genomic_DNA"/>
</dbReference>
<dbReference type="PROSITE" id="PS51371">
    <property type="entry name" value="CBS"/>
    <property type="match status" value="1"/>
</dbReference>
<dbReference type="RefSeq" id="WP_157570086.1">
    <property type="nucleotide sequence ID" value="NZ_WQKZ01000015.1"/>
</dbReference>
<evidence type="ECO:0000259" key="2">
    <source>
        <dbReference type="PROSITE" id="PS51371"/>
    </source>
</evidence>
<keyword evidence="4" id="KW-1185">Reference proteome</keyword>
<dbReference type="Pfam" id="PF00571">
    <property type="entry name" value="CBS"/>
    <property type="match status" value="1"/>
</dbReference>
<comment type="caution">
    <text evidence="3">The sequence shown here is derived from an EMBL/GenBank/DDBJ whole genome shotgun (WGS) entry which is preliminary data.</text>
</comment>
<dbReference type="InterPro" id="IPR000644">
    <property type="entry name" value="CBS_dom"/>
</dbReference>
<dbReference type="Proteomes" id="UP000441336">
    <property type="component" value="Unassembled WGS sequence"/>
</dbReference>
<sequence>MRVPVKDLMESATDLAVSPVTSLEAVINTMARNKTSVLPVIDENKALQGAITLRAVAHAWKTMNVSPKELAVGSATMDRLPTLRPQPLTQAADLYEHISDFVGSPHEHLYIIQSESEPELIGFIAKNKLLEFLFTNHKPYLLTREIEVNLKKHITYAYKTRAKLIDAISSLSDSARGNQIKGINMLKEFCKKNGIPFDESELADHVKKYFRDKEKTRELHDLTFSEFVQLIQNNAAWVELEPVFSPHTKELWTVSTNAVRDERNNAFHFRKDIDAEMIDILSSYAEWLLSHPAREVPIAAPLPGHTDEVVEGGFNTLIQFLENNKEVNTTQRQQLEMIKRILGISLPEEAYTQASWWQEDSIYTKQWKTKGWTANADLQAGLITFEATPTQN</sequence>
<gene>
    <name evidence="3" type="ORF">GO988_23500</name>
</gene>
<dbReference type="SUPFAM" id="SSF54631">
    <property type="entry name" value="CBS-domain pair"/>
    <property type="match status" value="1"/>
</dbReference>
<keyword evidence="1" id="KW-0129">CBS domain</keyword>
<proteinExistence type="predicted"/>
<name>A0A7K1TLL7_9BACT</name>
<evidence type="ECO:0000256" key="1">
    <source>
        <dbReference type="PROSITE-ProRule" id="PRU00703"/>
    </source>
</evidence>
<feature type="domain" description="CBS" evidence="2">
    <location>
        <begin position="9"/>
        <end position="70"/>
    </location>
</feature>
<dbReference type="InterPro" id="IPR046342">
    <property type="entry name" value="CBS_dom_sf"/>
</dbReference>
<dbReference type="AlphaFoldDB" id="A0A7K1TLL7"/>
<evidence type="ECO:0000313" key="3">
    <source>
        <dbReference type="EMBL" id="MVN79309.1"/>
    </source>
</evidence>
<evidence type="ECO:0000313" key="4">
    <source>
        <dbReference type="Proteomes" id="UP000441336"/>
    </source>
</evidence>
<protein>
    <submittedName>
        <fullName evidence="3">CBS domain-containing protein</fullName>
    </submittedName>
</protein>
<accession>A0A7K1TLL7</accession>
<organism evidence="3 4">
    <name type="scientific">Hymenobacter ginkgonis</name>
    <dbReference type="NCBI Taxonomy" id="2682976"/>
    <lineage>
        <taxon>Bacteria</taxon>
        <taxon>Pseudomonadati</taxon>
        <taxon>Bacteroidota</taxon>
        <taxon>Cytophagia</taxon>
        <taxon>Cytophagales</taxon>
        <taxon>Hymenobacteraceae</taxon>
        <taxon>Hymenobacter</taxon>
    </lineage>
</organism>
<dbReference type="Gene3D" id="3.10.580.10">
    <property type="entry name" value="CBS-domain"/>
    <property type="match status" value="1"/>
</dbReference>
<reference evidence="3 4" key="1">
    <citation type="submission" date="2019-12" db="EMBL/GenBank/DDBJ databases">
        <title>Hymenobacter sp. HMF4947 Genome sequencing and assembly.</title>
        <authorList>
            <person name="Kang H."/>
            <person name="Cha I."/>
            <person name="Kim H."/>
            <person name="Joh K."/>
        </authorList>
    </citation>
    <scope>NUCLEOTIDE SEQUENCE [LARGE SCALE GENOMIC DNA]</scope>
    <source>
        <strain evidence="3 4">HMF4947</strain>
    </source>
</reference>